<accession>A0A177YPB7</accession>
<organism evidence="1 2">
    <name type="scientific">Rhodococcoides kyotonense</name>
    <dbReference type="NCBI Taxonomy" id="398843"/>
    <lineage>
        <taxon>Bacteria</taxon>
        <taxon>Bacillati</taxon>
        <taxon>Actinomycetota</taxon>
        <taxon>Actinomycetes</taxon>
        <taxon>Mycobacteriales</taxon>
        <taxon>Nocardiaceae</taxon>
        <taxon>Rhodococcoides</taxon>
    </lineage>
</organism>
<reference evidence="1 2" key="1">
    <citation type="submission" date="2016-03" db="EMBL/GenBank/DDBJ databases">
        <title>Genome sequence of Rhodococcus kyotonensis KB10.</title>
        <authorList>
            <person name="Jeong H."/>
            <person name="Hong C.E."/>
            <person name="Jo S.H."/>
            <person name="Park J.M."/>
        </authorList>
    </citation>
    <scope>NUCLEOTIDE SEQUENCE [LARGE SCALE GENOMIC DNA]</scope>
    <source>
        <strain evidence="1 2">KB10</strain>
    </source>
</reference>
<sequence>MTVEDFGGRRTISAEELLVVVGDYQLVGDDGKSRGRIEAVAQDGLAVVVTVTEGDDIVGVEFAPDEQVTIEPYDGGKAPVVP</sequence>
<dbReference type="EMBL" id="LVHI01000001">
    <property type="protein sequence ID" value="OAK57343.1"/>
    <property type="molecule type" value="Genomic_DNA"/>
</dbReference>
<gene>
    <name evidence="1" type="ORF">A3K89_00565</name>
</gene>
<proteinExistence type="predicted"/>
<dbReference type="AlphaFoldDB" id="A0A177YPB7"/>
<protein>
    <submittedName>
        <fullName evidence="1">Uncharacterized protein</fullName>
    </submittedName>
</protein>
<name>A0A177YPB7_9NOCA</name>
<evidence type="ECO:0000313" key="2">
    <source>
        <dbReference type="Proteomes" id="UP000077519"/>
    </source>
</evidence>
<dbReference type="RefSeq" id="WP_068420536.1">
    <property type="nucleotide sequence ID" value="NZ_LVHI01000001.1"/>
</dbReference>
<comment type="caution">
    <text evidence="1">The sequence shown here is derived from an EMBL/GenBank/DDBJ whole genome shotgun (WGS) entry which is preliminary data.</text>
</comment>
<dbReference type="Proteomes" id="UP000077519">
    <property type="component" value="Unassembled WGS sequence"/>
</dbReference>
<evidence type="ECO:0000313" key="1">
    <source>
        <dbReference type="EMBL" id="OAK57343.1"/>
    </source>
</evidence>
<keyword evidence="2" id="KW-1185">Reference proteome</keyword>